<organism evidence="1 2">
    <name type="scientific">Elysia crispata</name>
    <name type="common">lettuce slug</name>
    <dbReference type="NCBI Taxonomy" id="231223"/>
    <lineage>
        <taxon>Eukaryota</taxon>
        <taxon>Metazoa</taxon>
        <taxon>Spiralia</taxon>
        <taxon>Lophotrochozoa</taxon>
        <taxon>Mollusca</taxon>
        <taxon>Gastropoda</taxon>
        <taxon>Heterobranchia</taxon>
        <taxon>Euthyneura</taxon>
        <taxon>Panpulmonata</taxon>
        <taxon>Sacoglossa</taxon>
        <taxon>Placobranchoidea</taxon>
        <taxon>Plakobranchidae</taxon>
        <taxon>Elysia</taxon>
    </lineage>
</organism>
<dbReference type="AlphaFoldDB" id="A0AAE0YUS4"/>
<dbReference type="EMBL" id="JAWDGP010005352">
    <property type="protein sequence ID" value="KAK3757628.1"/>
    <property type="molecule type" value="Genomic_DNA"/>
</dbReference>
<reference evidence="1" key="1">
    <citation type="journal article" date="2023" name="G3 (Bethesda)">
        <title>A reference genome for the long-term kleptoplast-retaining sea slug Elysia crispata morphotype clarki.</title>
        <authorList>
            <person name="Eastman K.E."/>
            <person name="Pendleton A.L."/>
            <person name="Shaikh M.A."/>
            <person name="Suttiyut T."/>
            <person name="Ogas R."/>
            <person name="Tomko P."/>
            <person name="Gavelis G."/>
            <person name="Widhalm J.R."/>
            <person name="Wisecaver J.H."/>
        </authorList>
    </citation>
    <scope>NUCLEOTIDE SEQUENCE</scope>
    <source>
        <strain evidence="1">ECLA1</strain>
    </source>
</reference>
<proteinExistence type="predicted"/>
<name>A0AAE0YUS4_9GAST</name>
<keyword evidence="2" id="KW-1185">Reference proteome</keyword>
<dbReference type="Proteomes" id="UP001283361">
    <property type="component" value="Unassembled WGS sequence"/>
</dbReference>
<sequence length="125" mass="14239">MVVLMASSCAMQYQWRVKSPRIRTGSFNKKDAAHTATRLAWALVSRGFTLGQTITALDRCHQIALNSSLLMVHMTFSPYNFYTLSTCKSNEEKKKEVREKVRSDRQNVKSKRVQDGVALGMFICM</sequence>
<comment type="caution">
    <text evidence="1">The sequence shown here is derived from an EMBL/GenBank/DDBJ whole genome shotgun (WGS) entry which is preliminary data.</text>
</comment>
<accession>A0AAE0YUS4</accession>
<evidence type="ECO:0000313" key="1">
    <source>
        <dbReference type="EMBL" id="KAK3757628.1"/>
    </source>
</evidence>
<evidence type="ECO:0000313" key="2">
    <source>
        <dbReference type="Proteomes" id="UP001283361"/>
    </source>
</evidence>
<protein>
    <submittedName>
        <fullName evidence="1">Uncharacterized protein</fullName>
    </submittedName>
</protein>
<gene>
    <name evidence="1" type="ORF">RRG08_000143</name>
</gene>